<gene>
    <name evidence="2" type="ORF">EJA06_016590</name>
</gene>
<reference evidence="2 3" key="1">
    <citation type="submission" date="2019-01" db="EMBL/GenBank/DDBJ databases">
        <title>High-quality draft genome of. Pseudomonas songnenensis str. L103, a full-fledged denitrifier isolated from 100 meters deep aquifer in a heavily nitrogen fertilized agricultural area.</title>
        <authorList>
            <person name="Liu M."/>
            <person name="Liu B."/>
        </authorList>
    </citation>
    <scope>NUCLEOTIDE SEQUENCE [LARGE SCALE GENOMIC DNA]</scope>
    <source>
        <strain evidence="2 3">L103</strain>
    </source>
</reference>
<comment type="caution">
    <text evidence="2">The sequence shown here is derived from an EMBL/GenBank/DDBJ whole genome shotgun (WGS) entry which is preliminary data.</text>
</comment>
<dbReference type="Pfam" id="PF12128">
    <property type="entry name" value="DUF3584"/>
    <property type="match status" value="1"/>
</dbReference>
<feature type="coiled-coil region" evidence="1">
    <location>
        <begin position="630"/>
        <end position="678"/>
    </location>
</feature>
<sequence>MSQLLKIVLIDSLCAGAKAELVMSGNTSLNGTNGIGKSSFLKLIPVFYGAAPGRVIRAGANKQSFANWYLPNASSFIVFEYTNSEGQPRCAVMHRSGESYSYRLVSSTWKPELLYIDPAAGLLVPAAELQGHILRMGVDCSPELQPMHYRRIIQYNTGNANLDAVDDLSRRKMIQTLRPSFSLAPKRKDFGGIDNVTMAMLESGHTFEGIKSTMTEILQQDNDDPSQALQSISGHAFRSLIDNHAGLQIYERELKGRISELDRLREQYESGTRQLANHKQRALLMVEDLRTSQQLNSEAMADVTREASEYEETTLKQRDALATERGTIASDLREAELQVKRIEDQRAQYERNGLEDLLELDARSEELLAQRDQKQQHLSQLNQQGIDIRLLHEQRTQAAKDSATDLREKTRCRTDADSRALLARKEAHDRYYSALIEDTRNNQRIEMDELQARQQAGVAEHSRQQAELRLLQSLTVLPEAQSELNAAQAAITEQRAVCDEHKAACKALEVEDKQLHEAQAALAASYQGAERRRENLKQNQEELVAQLNASNDTLLGFLRKNHPSWTDNIARLVPPRVLMRTDLNPSLHTSLVNGEGNSTGADLTLYGVELTLSPLSAPSFASDEDIKAEIASLTDQIQACDIELNSLKKQHSAFEDRKRQLRQRESKATQALSQAEAELASRSDLLTGIHERARAQYLEQLEIQACGTNEAAERLKQIEEEIHTLRGDHGRHLLELRTTGELAGKDILEEHEQLLESSRLAIQRIDEQLKKELDQLEADKATQLRAAGIDNSVNCRLEAEIAALGREIKRWTDHRSIIESYRLWKANVLPELGNRQAELIRWEGERDRINRAIEEFERARQAVIAERNIRRKALIEEGNTLAEQMTISQRIVGQLNNVDANPEAGRLQNQKAEDIEAQVSALRAEREGIHKRARATYHEVTTRYSRGSLQQTPHGGEIDQIAAQARQAAEDYELAWLHASKGLREHMDNFHHEQRGKMIMQAQSLAIKLCDSSDKLDILHKSILTLGRQATARAQAVLGSFPPIQKFEFRVTSRIHNLSFWADLANFETQYRRWHEMGDGFEPTALFMDAVHRIERQIREGAFGTDISKCFDVSVACVDQGHLKVANNNQDLVNISSDGLTKIIVSMVFVSLFELLRKDANFQMVIPLDEALELSPENYIALVDLFNQRGVSMLAAFPGGAPELLKQFPNCYTLKRRATGNGIEVREYLNDESDPLDDLNAALAEEMETLA</sequence>
<feature type="coiled-coil region" evidence="1">
    <location>
        <begin position="519"/>
        <end position="553"/>
    </location>
</feature>
<dbReference type="EMBL" id="RWYU02000007">
    <property type="protein sequence ID" value="RYJ60909.1"/>
    <property type="molecule type" value="Genomic_DNA"/>
</dbReference>
<evidence type="ECO:0000313" key="2">
    <source>
        <dbReference type="EMBL" id="RYJ60909.1"/>
    </source>
</evidence>
<keyword evidence="2" id="KW-0067">ATP-binding</keyword>
<organism evidence="2 3">
    <name type="scientific">Pseudomonas songnenensis</name>
    <dbReference type="NCBI Taxonomy" id="1176259"/>
    <lineage>
        <taxon>Bacteria</taxon>
        <taxon>Pseudomonadati</taxon>
        <taxon>Pseudomonadota</taxon>
        <taxon>Gammaproteobacteria</taxon>
        <taxon>Pseudomonadales</taxon>
        <taxon>Pseudomonadaceae</taxon>
        <taxon>Pseudomonas</taxon>
    </lineage>
</organism>
<feature type="coiled-coil region" evidence="1">
    <location>
        <begin position="708"/>
        <end position="786"/>
    </location>
</feature>
<keyword evidence="1" id="KW-0175">Coiled coil</keyword>
<evidence type="ECO:0000313" key="3">
    <source>
        <dbReference type="Proteomes" id="UP000282800"/>
    </source>
</evidence>
<dbReference type="InterPro" id="IPR021979">
    <property type="entry name" value="DUF3584"/>
</dbReference>
<dbReference type="GO" id="GO:0005524">
    <property type="term" value="F:ATP binding"/>
    <property type="evidence" value="ECO:0007669"/>
    <property type="project" value="UniProtKB-KW"/>
</dbReference>
<proteinExistence type="predicted"/>
<feature type="coiled-coil region" evidence="1">
    <location>
        <begin position="332"/>
        <end position="384"/>
    </location>
</feature>
<keyword evidence="2" id="KW-0547">Nucleotide-binding</keyword>
<protein>
    <submittedName>
        <fullName evidence="2">ATP-binding protein</fullName>
    </submittedName>
</protein>
<feature type="coiled-coil region" evidence="1">
    <location>
        <begin position="247"/>
        <end position="281"/>
    </location>
</feature>
<accession>A0A482U1C9</accession>
<dbReference type="OrthoDB" id="9810371at2"/>
<feature type="coiled-coil region" evidence="1">
    <location>
        <begin position="839"/>
        <end position="866"/>
    </location>
</feature>
<dbReference type="AlphaFoldDB" id="A0A482U1C9"/>
<evidence type="ECO:0000256" key="1">
    <source>
        <dbReference type="SAM" id="Coils"/>
    </source>
</evidence>
<name>A0A482U1C9_9PSED</name>
<dbReference type="Proteomes" id="UP000282800">
    <property type="component" value="Unassembled WGS sequence"/>
</dbReference>
<dbReference type="RefSeq" id="WP_126190087.1">
    <property type="nucleotide sequence ID" value="NZ_RWYU02000007.1"/>
</dbReference>